<dbReference type="AlphaFoldDB" id="A0A6C0DKQ2"/>
<protein>
    <recommendedName>
        <fullName evidence="2">Glycosyltransferase</fullName>
    </recommendedName>
</protein>
<dbReference type="InterPro" id="IPR006813">
    <property type="entry name" value="Glyco_trans_17"/>
</dbReference>
<evidence type="ECO:0000313" key="1">
    <source>
        <dbReference type="EMBL" id="QHT17011.1"/>
    </source>
</evidence>
<organism evidence="1">
    <name type="scientific">viral metagenome</name>
    <dbReference type="NCBI Taxonomy" id="1070528"/>
    <lineage>
        <taxon>unclassified sequences</taxon>
        <taxon>metagenomes</taxon>
        <taxon>organismal metagenomes</taxon>
    </lineage>
</organism>
<dbReference type="PANTHER" id="PTHR12224">
    <property type="entry name" value="BETA-1,4-MANNOSYL-GLYCOPROTEIN BETA-1,4-N-ACETYLGLUCOSAMINYL-TRANSFERASE"/>
    <property type="match status" value="1"/>
</dbReference>
<evidence type="ECO:0008006" key="2">
    <source>
        <dbReference type="Google" id="ProtNLM"/>
    </source>
</evidence>
<sequence>MKLIDAFIFYNEEKMLDYRLNYYKDIVDYFIIIEATKTFSGLDKPLYFNRIKDKYSHLNIIHYIVDEFPPNMSAWDREHYQRECIHKALLKVPKLRNDDWVHIADVDEISNRDKLETVLSDTYYSHPDRVGYTLHFDNYYYNLTSKMDQPCLATKLIRYGELKNKVIKDVRFSTSYPLLHQFGWHMSYFFSAEGIKNKIMSFSHEEYNKDEFTNKEHIEDCIKNGKSLFHLDPERTEKIYHIPLELNDNLPQDYHLLL</sequence>
<accession>A0A6C0DKQ2</accession>
<dbReference type="Pfam" id="PF04724">
    <property type="entry name" value="Glyco_transf_17"/>
    <property type="match status" value="1"/>
</dbReference>
<proteinExistence type="predicted"/>
<dbReference type="PANTHER" id="PTHR12224:SF0">
    <property type="entry name" value="BETA-1,4-MANNOSYL-GLYCOPROTEIN 4-BETA-N-ACETYLGLUCOSAMINYLTRANSFERASE"/>
    <property type="match status" value="1"/>
</dbReference>
<reference evidence="1" key="1">
    <citation type="journal article" date="2020" name="Nature">
        <title>Giant virus diversity and host interactions through global metagenomics.</title>
        <authorList>
            <person name="Schulz F."/>
            <person name="Roux S."/>
            <person name="Paez-Espino D."/>
            <person name="Jungbluth S."/>
            <person name="Walsh D.A."/>
            <person name="Denef V.J."/>
            <person name="McMahon K.D."/>
            <person name="Konstantinidis K.T."/>
            <person name="Eloe-Fadrosh E.A."/>
            <person name="Kyrpides N.C."/>
            <person name="Woyke T."/>
        </authorList>
    </citation>
    <scope>NUCLEOTIDE SEQUENCE</scope>
    <source>
        <strain evidence="1">GVMAG-M-3300023174-207</strain>
    </source>
</reference>
<name>A0A6C0DKQ2_9ZZZZ</name>
<dbReference type="GO" id="GO:0016020">
    <property type="term" value="C:membrane"/>
    <property type="evidence" value="ECO:0007669"/>
    <property type="project" value="InterPro"/>
</dbReference>
<dbReference type="GO" id="GO:0003830">
    <property type="term" value="F:beta-1,4-mannosylglycoprotein 4-beta-N-acetylglucosaminyltransferase activity"/>
    <property type="evidence" value="ECO:0007669"/>
    <property type="project" value="InterPro"/>
</dbReference>
<dbReference type="EMBL" id="MN739630">
    <property type="protein sequence ID" value="QHT17011.1"/>
    <property type="molecule type" value="Genomic_DNA"/>
</dbReference>
<dbReference type="GO" id="GO:0006044">
    <property type="term" value="P:N-acetylglucosamine metabolic process"/>
    <property type="evidence" value="ECO:0007669"/>
    <property type="project" value="TreeGrafter"/>
</dbReference>